<protein>
    <submittedName>
        <fullName evidence="6">TBP interacting domain protein, putative (AFU_orthologue AFUA_3G05575)</fullName>
    </submittedName>
</protein>
<dbReference type="GO" id="GO:0000794">
    <property type="term" value="C:condensed nuclear chromosome"/>
    <property type="evidence" value="ECO:0000318"/>
    <property type="project" value="GO_Central"/>
</dbReference>
<dbReference type="GO" id="GO:0120230">
    <property type="term" value="F:recombinase activator activity"/>
    <property type="evidence" value="ECO:0000318"/>
    <property type="project" value="GO_Central"/>
</dbReference>
<dbReference type="GeneID" id="2873900"/>
<dbReference type="GO" id="GO:0003690">
    <property type="term" value="F:double-stranded DNA binding"/>
    <property type="evidence" value="ECO:0000318"/>
    <property type="project" value="GO_Central"/>
</dbReference>
<dbReference type="PANTHER" id="PTHR15938">
    <property type="entry name" value="TBP-1 INTERACTING PROTEIN"/>
    <property type="match status" value="1"/>
</dbReference>
<proteinExistence type="predicted"/>
<dbReference type="GO" id="GO:0000709">
    <property type="term" value="P:meiotic joint molecule formation"/>
    <property type="evidence" value="ECO:0000318"/>
    <property type="project" value="GO_Central"/>
</dbReference>
<comment type="subcellular location">
    <subcellularLocation>
        <location evidence="1">Nucleus</location>
    </subcellularLocation>
</comment>
<evidence type="ECO:0000313" key="7">
    <source>
        <dbReference type="Proteomes" id="UP000000560"/>
    </source>
</evidence>
<accession>C8VHC0</accession>
<dbReference type="InParanoid" id="Q5B7N4"/>
<keyword evidence="7" id="KW-1185">Reference proteome</keyword>
<dbReference type="VEuPathDB" id="FungiDB:AN3446"/>
<dbReference type="Gene3D" id="1.10.10.10">
    <property type="entry name" value="Winged helix-like DNA-binding domain superfamily/Winged helix DNA-binding domain"/>
    <property type="match status" value="1"/>
</dbReference>
<evidence type="ECO:0000256" key="4">
    <source>
        <dbReference type="ARBA" id="ARBA00023254"/>
    </source>
</evidence>
<dbReference type="GO" id="GO:0010774">
    <property type="term" value="P:meiotic strand invasion involved in reciprocal meiotic recombination"/>
    <property type="evidence" value="ECO:0000318"/>
    <property type="project" value="GO_Central"/>
</dbReference>
<dbReference type="HOGENOM" id="CLU_1161115_0_0_1"/>
<dbReference type="Proteomes" id="UP000000560">
    <property type="component" value="Chromosome VI"/>
</dbReference>
<accession>Q5B7N4</accession>
<dbReference type="OMA" id="RWNQIAT"/>
<dbReference type="AlphaFoldDB" id="Q5B7N4"/>
<reference evidence="7" key="1">
    <citation type="journal article" date="2005" name="Nature">
        <title>Sequencing of Aspergillus nidulans and comparative analysis with A. fumigatus and A. oryzae.</title>
        <authorList>
            <person name="Galagan J.E."/>
            <person name="Calvo S.E."/>
            <person name="Cuomo C."/>
            <person name="Ma L.J."/>
            <person name="Wortman J.R."/>
            <person name="Batzoglou S."/>
            <person name="Lee S.I."/>
            <person name="Basturkmen M."/>
            <person name="Spevak C.C."/>
            <person name="Clutterbuck J."/>
            <person name="Kapitonov V."/>
            <person name="Jurka J."/>
            <person name="Scazzocchio C."/>
            <person name="Farman M."/>
            <person name="Butler J."/>
            <person name="Purcell S."/>
            <person name="Harris S."/>
            <person name="Braus G.H."/>
            <person name="Draht O."/>
            <person name="Busch S."/>
            <person name="D'Enfert C."/>
            <person name="Bouchier C."/>
            <person name="Goldman G.H."/>
            <person name="Bell-Pedersen D."/>
            <person name="Griffiths-Jones S."/>
            <person name="Doonan J.H."/>
            <person name="Yu J."/>
            <person name="Vienken K."/>
            <person name="Pain A."/>
            <person name="Freitag M."/>
            <person name="Selker E.U."/>
            <person name="Archer D.B."/>
            <person name="Penalva M.A."/>
            <person name="Oakley B.R."/>
            <person name="Momany M."/>
            <person name="Tanaka T."/>
            <person name="Kumagai T."/>
            <person name="Asai K."/>
            <person name="Machida M."/>
            <person name="Nierman W.C."/>
            <person name="Denning D.W."/>
            <person name="Caddick M."/>
            <person name="Hynes M."/>
            <person name="Paoletti M."/>
            <person name="Fischer R."/>
            <person name="Miller B."/>
            <person name="Dyer P."/>
            <person name="Sachs M.S."/>
            <person name="Osmani S.A."/>
            <person name="Birren B.W."/>
        </authorList>
    </citation>
    <scope>NUCLEOTIDE SEQUENCE [LARGE SCALE GENOMIC DNA]</scope>
    <source>
        <strain evidence="7">FGSC A4 / ATCC 38163 / CBS 112.46 / NRRL 194 / M139</strain>
    </source>
</reference>
<evidence type="ECO:0000256" key="1">
    <source>
        <dbReference type="ARBA" id="ARBA00004123"/>
    </source>
</evidence>
<organism evidence="6 7">
    <name type="scientific">Emericella nidulans (strain FGSC A4 / ATCC 38163 / CBS 112.46 / NRRL 194 / M139)</name>
    <name type="common">Aspergillus nidulans</name>
    <dbReference type="NCBI Taxonomy" id="227321"/>
    <lineage>
        <taxon>Eukaryota</taxon>
        <taxon>Fungi</taxon>
        <taxon>Dikarya</taxon>
        <taxon>Ascomycota</taxon>
        <taxon>Pezizomycotina</taxon>
        <taxon>Eurotiomycetes</taxon>
        <taxon>Eurotiomycetidae</taxon>
        <taxon>Eurotiales</taxon>
        <taxon>Aspergillaceae</taxon>
        <taxon>Aspergillus</taxon>
        <taxon>Aspergillus subgen. Nidulantes</taxon>
    </lineage>
</organism>
<dbReference type="PANTHER" id="PTHR15938:SF0">
    <property type="entry name" value="HOMOLOGOUS-PAIRING PROTEIN 2 HOMOLOG"/>
    <property type="match status" value="1"/>
</dbReference>
<evidence type="ECO:0000256" key="3">
    <source>
        <dbReference type="ARBA" id="ARBA00023242"/>
    </source>
</evidence>
<dbReference type="GO" id="GO:0120231">
    <property type="term" value="C:DNA recombinase auxiliary factor complex"/>
    <property type="evidence" value="ECO:0000318"/>
    <property type="project" value="GO_Central"/>
</dbReference>
<keyword evidence="2" id="KW-0233">DNA recombination</keyword>
<feature type="coiled-coil region" evidence="5">
    <location>
        <begin position="64"/>
        <end position="121"/>
    </location>
</feature>
<keyword evidence="5" id="KW-0175">Coiled coil</keyword>
<dbReference type="KEGG" id="ani:ANIA_03446"/>
<dbReference type="STRING" id="227321.Q5B7N4"/>
<evidence type="ECO:0000256" key="2">
    <source>
        <dbReference type="ARBA" id="ARBA00023172"/>
    </source>
</evidence>
<evidence type="ECO:0000256" key="5">
    <source>
        <dbReference type="SAM" id="Coils"/>
    </source>
</evidence>
<keyword evidence="4" id="KW-0469">Meiosis</keyword>
<keyword evidence="3" id="KW-0539">Nucleus</keyword>
<dbReference type="eggNOG" id="KOG4603">
    <property type="taxonomic scope" value="Eukaryota"/>
</dbReference>
<gene>
    <name evidence="6" type="ORF">ANIA_03446</name>
</gene>
<dbReference type="RefSeq" id="XP_661050.1">
    <property type="nucleotide sequence ID" value="XM_655958.1"/>
</dbReference>
<dbReference type="InterPro" id="IPR036388">
    <property type="entry name" value="WH-like_DNA-bd_sf"/>
</dbReference>
<dbReference type="GO" id="GO:0007129">
    <property type="term" value="P:homologous chromosome pairing at meiosis"/>
    <property type="evidence" value="ECO:0000318"/>
    <property type="project" value="GO_Central"/>
</dbReference>
<dbReference type="EMBL" id="BN001306">
    <property type="protein sequence ID" value="CBF82688.1"/>
    <property type="molecule type" value="Genomic_DNA"/>
</dbReference>
<reference evidence="7" key="2">
    <citation type="journal article" date="2009" name="Fungal Genet. Biol.">
        <title>The 2008 update of the Aspergillus nidulans genome annotation: a community effort.</title>
        <authorList>
            <person name="Wortman J.R."/>
            <person name="Gilsenan J.M."/>
            <person name="Joardar V."/>
            <person name="Deegan J."/>
            <person name="Clutterbuck J."/>
            <person name="Andersen M.R."/>
            <person name="Archer D."/>
            <person name="Bencina M."/>
            <person name="Braus G."/>
            <person name="Coutinho P."/>
            <person name="von Dohren H."/>
            <person name="Doonan J."/>
            <person name="Driessen A.J."/>
            <person name="Durek P."/>
            <person name="Espeso E."/>
            <person name="Fekete E."/>
            <person name="Flipphi M."/>
            <person name="Estrada C.G."/>
            <person name="Geysens S."/>
            <person name="Goldman G."/>
            <person name="de Groot P.W."/>
            <person name="Hansen K."/>
            <person name="Harris S.D."/>
            <person name="Heinekamp T."/>
            <person name="Helmstaedt K."/>
            <person name="Henrissat B."/>
            <person name="Hofmann G."/>
            <person name="Homan T."/>
            <person name="Horio T."/>
            <person name="Horiuchi H."/>
            <person name="James S."/>
            <person name="Jones M."/>
            <person name="Karaffa L."/>
            <person name="Karanyi Z."/>
            <person name="Kato M."/>
            <person name="Keller N."/>
            <person name="Kelly D.E."/>
            <person name="Kiel J.A."/>
            <person name="Kim J.M."/>
            <person name="van der Klei I.J."/>
            <person name="Klis F.M."/>
            <person name="Kovalchuk A."/>
            <person name="Krasevec N."/>
            <person name="Kubicek C.P."/>
            <person name="Liu B."/>
            <person name="Maccabe A."/>
            <person name="Meyer V."/>
            <person name="Mirabito P."/>
            <person name="Miskei M."/>
            <person name="Mos M."/>
            <person name="Mullins J."/>
            <person name="Nelson D.R."/>
            <person name="Nielsen J."/>
            <person name="Oakley B.R."/>
            <person name="Osmani S.A."/>
            <person name="Pakula T."/>
            <person name="Paszewski A."/>
            <person name="Paulsen I."/>
            <person name="Pilsyk S."/>
            <person name="Pocsi I."/>
            <person name="Punt P.J."/>
            <person name="Ram A.F."/>
            <person name="Ren Q."/>
            <person name="Robellet X."/>
            <person name="Robson G."/>
            <person name="Seiboth B."/>
            <person name="van Solingen P."/>
            <person name="Specht T."/>
            <person name="Sun J."/>
            <person name="Taheri-Talesh N."/>
            <person name="Takeshita N."/>
            <person name="Ussery D."/>
            <person name="vanKuyk P.A."/>
            <person name="Visser H."/>
            <person name="van de Vondervoort P.J."/>
            <person name="de Vries R.P."/>
            <person name="Walton J."/>
            <person name="Xiang X."/>
            <person name="Xiong Y."/>
            <person name="Zeng A.P."/>
            <person name="Brandt B.W."/>
            <person name="Cornell M.J."/>
            <person name="van den Hondel C.A."/>
            <person name="Visser J."/>
            <person name="Oliver S.G."/>
            <person name="Turner G."/>
        </authorList>
    </citation>
    <scope>GENOME REANNOTATION</scope>
    <source>
        <strain evidence="7">FGSC A4 / ATCC 38163 / CBS 112.46 / NRRL 194 / M139</strain>
    </source>
</reference>
<dbReference type="OrthoDB" id="272266at2759"/>
<sequence>MAQKKGKTDKTAKDASLEGSALILDYLTLRELHQKKEIECRVAGKQTVYHALQEETNETGHDAIAAMDEEIKSLQEQLSSLKENEKRVQGELNSLNAMPLLSELRTEITELEKEKESLAARLIKVCGDASAEVSPQEKEKVRKGWKIWQNQESVRAKICRDLWRKCSETLPEGQKFEGLRLLCLYTPGSARNSSVGIWESAAGSKSQLYLALHSRSKQRRMMSPDEHLGGVISGKIHCS</sequence>
<evidence type="ECO:0000313" key="6">
    <source>
        <dbReference type="EMBL" id="CBF82688.1"/>
    </source>
</evidence>
<name>Q5B7N4_EMENI</name>